<dbReference type="InterPro" id="IPR001468">
    <property type="entry name" value="Indole-3-GlycerolPSynthase_CS"/>
</dbReference>
<dbReference type="Proteomes" id="UP000664545">
    <property type="component" value="Unassembled WGS sequence"/>
</dbReference>
<evidence type="ECO:0000259" key="10">
    <source>
        <dbReference type="Pfam" id="PF00218"/>
    </source>
</evidence>
<sequence>MILERIADSTRKRVEQLKESKPIKIVKAEAEAYPSDTGFPFEKALQSEGISFICEIKKASPSKGMIDEEFPYLSIAKEYEDAGASCISVLTEPKYFLGSDHYLKEVSEIVTIPILRKDFTVDPYQIYEAKILGASAVLLICALLDTDTLKEYIEIADRLGLSALVEAHTEEEVKSALAAGARIIGVNNRDLKTFEVELQTSIRLRELVPSNKIFVSESGITTAGDIALLRKNSVNAVLIGETLMRSSDKKIRLQELRGMKG</sequence>
<evidence type="ECO:0000313" key="11">
    <source>
        <dbReference type="EMBL" id="MBN7772883.1"/>
    </source>
</evidence>
<dbReference type="PANTHER" id="PTHR22854:SF2">
    <property type="entry name" value="INDOLE-3-GLYCEROL-PHOSPHATE SYNTHASE"/>
    <property type="match status" value="1"/>
</dbReference>
<dbReference type="EC" id="4.1.1.48" evidence="9"/>
<dbReference type="EMBL" id="JAFJZZ010000001">
    <property type="protein sequence ID" value="MBN7772883.1"/>
    <property type="molecule type" value="Genomic_DNA"/>
</dbReference>
<keyword evidence="4 9" id="KW-0028">Amino-acid biosynthesis</keyword>
<dbReference type="InterPro" id="IPR013785">
    <property type="entry name" value="Aldolase_TIM"/>
</dbReference>
<dbReference type="GO" id="GO:0004425">
    <property type="term" value="F:indole-3-glycerol-phosphate synthase activity"/>
    <property type="evidence" value="ECO:0007669"/>
    <property type="project" value="UniProtKB-UniRule"/>
</dbReference>
<dbReference type="AlphaFoldDB" id="A0A939D8T9"/>
<keyword evidence="12" id="KW-1185">Reference proteome</keyword>
<dbReference type="RefSeq" id="WP_206581652.1">
    <property type="nucleotide sequence ID" value="NZ_JAFJZZ010000001.1"/>
</dbReference>
<dbReference type="GO" id="GO:0004640">
    <property type="term" value="F:phosphoribosylanthranilate isomerase activity"/>
    <property type="evidence" value="ECO:0007669"/>
    <property type="project" value="TreeGrafter"/>
</dbReference>
<evidence type="ECO:0000256" key="7">
    <source>
        <dbReference type="ARBA" id="ARBA00023141"/>
    </source>
</evidence>
<dbReference type="Gene3D" id="3.20.20.70">
    <property type="entry name" value="Aldolase class I"/>
    <property type="match status" value="1"/>
</dbReference>
<accession>A0A939D8T9</accession>
<feature type="domain" description="Indole-3-glycerol phosphate synthase" evidence="10">
    <location>
        <begin position="3"/>
        <end position="256"/>
    </location>
</feature>
<evidence type="ECO:0000256" key="8">
    <source>
        <dbReference type="ARBA" id="ARBA00023239"/>
    </source>
</evidence>
<evidence type="ECO:0000256" key="1">
    <source>
        <dbReference type="ARBA" id="ARBA00001633"/>
    </source>
</evidence>
<evidence type="ECO:0000313" key="12">
    <source>
        <dbReference type="Proteomes" id="UP000664545"/>
    </source>
</evidence>
<name>A0A939D8T9_CLOAM</name>
<keyword evidence="5 9" id="KW-0210">Decarboxylase</keyword>
<comment type="similarity">
    <text evidence="3 9">Belongs to the TrpC family.</text>
</comment>
<evidence type="ECO:0000256" key="3">
    <source>
        <dbReference type="ARBA" id="ARBA00008737"/>
    </source>
</evidence>
<comment type="pathway">
    <text evidence="2 9">Amino-acid biosynthesis; L-tryptophan biosynthesis; L-tryptophan from chorismate: step 4/5.</text>
</comment>
<evidence type="ECO:0000256" key="5">
    <source>
        <dbReference type="ARBA" id="ARBA00022793"/>
    </source>
</evidence>
<protein>
    <recommendedName>
        <fullName evidence="9">Indole-3-glycerol phosphate synthase</fullName>
        <shortName evidence="9">IGPS</shortName>
        <ecNumber evidence="9">4.1.1.48</ecNumber>
    </recommendedName>
</protein>
<keyword evidence="6 9" id="KW-0822">Tryptophan biosynthesis</keyword>
<dbReference type="NCBIfam" id="NF001377">
    <property type="entry name" value="PRK00278.2-4"/>
    <property type="match status" value="1"/>
</dbReference>
<dbReference type="CDD" id="cd00331">
    <property type="entry name" value="IGPS"/>
    <property type="match status" value="1"/>
</dbReference>
<organism evidence="11 12">
    <name type="scientific">Clostridium aminobutyricum</name>
    <dbReference type="NCBI Taxonomy" id="33953"/>
    <lineage>
        <taxon>Bacteria</taxon>
        <taxon>Bacillati</taxon>
        <taxon>Bacillota</taxon>
        <taxon>Clostridia</taxon>
        <taxon>Eubacteriales</taxon>
        <taxon>Clostridiaceae</taxon>
        <taxon>Clostridium</taxon>
    </lineage>
</organism>
<dbReference type="FunFam" id="3.20.20.70:FF:000024">
    <property type="entry name" value="Indole-3-glycerol phosphate synthase"/>
    <property type="match status" value="1"/>
</dbReference>
<keyword evidence="8 9" id="KW-0456">Lyase</keyword>
<dbReference type="PANTHER" id="PTHR22854">
    <property type="entry name" value="TRYPTOPHAN BIOSYNTHESIS PROTEIN"/>
    <property type="match status" value="1"/>
</dbReference>
<dbReference type="InterPro" id="IPR045186">
    <property type="entry name" value="Indole-3-glycerol_P_synth"/>
</dbReference>
<evidence type="ECO:0000256" key="2">
    <source>
        <dbReference type="ARBA" id="ARBA00004696"/>
    </source>
</evidence>
<evidence type="ECO:0000256" key="4">
    <source>
        <dbReference type="ARBA" id="ARBA00022605"/>
    </source>
</evidence>
<evidence type="ECO:0000256" key="6">
    <source>
        <dbReference type="ARBA" id="ARBA00022822"/>
    </source>
</evidence>
<dbReference type="SUPFAM" id="SSF51366">
    <property type="entry name" value="Ribulose-phoshate binding barrel"/>
    <property type="match status" value="1"/>
</dbReference>
<evidence type="ECO:0000256" key="9">
    <source>
        <dbReference type="HAMAP-Rule" id="MF_00134"/>
    </source>
</evidence>
<dbReference type="Pfam" id="PF00218">
    <property type="entry name" value="IGPS"/>
    <property type="match status" value="1"/>
</dbReference>
<comment type="caution">
    <text evidence="11">The sequence shown here is derived from an EMBL/GenBank/DDBJ whole genome shotgun (WGS) entry which is preliminary data.</text>
</comment>
<dbReference type="HAMAP" id="MF_00134_B">
    <property type="entry name" value="IGPS_B"/>
    <property type="match status" value="1"/>
</dbReference>
<dbReference type="GO" id="GO:0000162">
    <property type="term" value="P:L-tryptophan biosynthetic process"/>
    <property type="evidence" value="ECO:0007669"/>
    <property type="project" value="UniProtKB-UniRule"/>
</dbReference>
<proteinExistence type="inferred from homology"/>
<comment type="catalytic activity">
    <reaction evidence="1 9">
        <text>1-(2-carboxyphenylamino)-1-deoxy-D-ribulose 5-phosphate + H(+) = (1S,2R)-1-C-(indol-3-yl)glycerol 3-phosphate + CO2 + H2O</text>
        <dbReference type="Rhea" id="RHEA:23476"/>
        <dbReference type="ChEBI" id="CHEBI:15377"/>
        <dbReference type="ChEBI" id="CHEBI:15378"/>
        <dbReference type="ChEBI" id="CHEBI:16526"/>
        <dbReference type="ChEBI" id="CHEBI:58613"/>
        <dbReference type="ChEBI" id="CHEBI:58866"/>
        <dbReference type="EC" id="4.1.1.48"/>
    </reaction>
</comment>
<gene>
    <name evidence="9 11" type="primary">trpC</name>
    <name evidence="11" type="ORF">JYB65_05855</name>
</gene>
<keyword evidence="7 9" id="KW-0057">Aromatic amino acid biosynthesis</keyword>
<dbReference type="PROSITE" id="PS00614">
    <property type="entry name" value="IGPS"/>
    <property type="match status" value="1"/>
</dbReference>
<dbReference type="InterPro" id="IPR011060">
    <property type="entry name" value="RibuloseP-bd_barrel"/>
</dbReference>
<reference evidence="11" key="1">
    <citation type="submission" date="2021-02" db="EMBL/GenBank/DDBJ databases">
        <title>Abyssanaerobacter marinus gen.nov., sp., nov, anaerobic bacterium isolated from the Onnuri vent field of Indian Ocean and suggestion of Mogibacteriaceae fam. nov., and proposal of reclassification of ambiguous this family's genus member.</title>
        <authorList>
            <person name="Kim Y.J."/>
            <person name="Yang J.-A."/>
        </authorList>
    </citation>
    <scope>NUCLEOTIDE SEQUENCE</scope>
    <source>
        <strain evidence="11">DSM 2634</strain>
    </source>
</reference>
<dbReference type="InterPro" id="IPR013798">
    <property type="entry name" value="Indole-3-glycerol_P_synth_dom"/>
</dbReference>